<sequence>MLGHQPKNGLENKILYGELLALVSAMRNRAFQLNVDTEEEQEALEDLEDEARQAYPFLFPDEDTFPVLYLSAVGLRHARIFYGCKEGRQLVIKQSKLYSFVRVAEALAELFASLRLSRPVELNKGLPNSAQCTYFLQWLLAFDPHRSAGSLQMRLSLDVDLAIGGLWSQTTAVACLNATVYRVYKGPLNRICFWFVQEEYYVVVGCPPWISTKMAADGRWAKNVSKYWDQCWEDTVEPRFICEEWGFTKNDTNMYHVKGWGFGVMEGLHDLERRLGIVLAQTDYENYGRHLVMRIKEGLKALDPTWQKTEDDFDAKYNQDHAKDVVQRSAGGWAHHRDGTTSISYF</sequence>
<dbReference type="AlphaFoldDB" id="A0A2V5GS92"/>
<evidence type="ECO:0000313" key="1">
    <source>
        <dbReference type="EMBL" id="PYI13651.1"/>
    </source>
</evidence>
<dbReference type="STRING" id="1450538.A0A2V5GS92"/>
<proteinExistence type="predicted"/>
<accession>A0A2V5GS92</accession>
<gene>
    <name evidence="1" type="ORF">BO99DRAFT_447513</name>
</gene>
<organism evidence="1 2">
    <name type="scientific">Aspergillus violaceofuscus (strain CBS 115571)</name>
    <dbReference type="NCBI Taxonomy" id="1450538"/>
    <lineage>
        <taxon>Eukaryota</taxon>
        <taxon>Fungi</taxon>
        <taxon>Dikarya</taxon>
        <taxon>Ascomycota</taxon>
        <taxon>Pezizomycotina</taxon>
        <taxon>Eurotiomycetes</taxon>
        <taxon>Eurotiomycetidae</taxon>
        <taxon>Eurotiales</taxon>
        <taxon>Aspergillaceae</taxon>
        <taxon>Aspergillus</taxon>
    </lineage>
</organism>
<protein>
    <submittedName>
        <fullName evidence="1">Uncharacterized protein</fullName>
    </submittedName>
</protein>
<dbReference type="Proteomes" id="UP000249829">
    <property type="component" value="Unassembled WGS sequence"/>
</dbReference>
<reference evidence="1 2" key="1">
    <citation type="submission" date="2018-02" db="EMBL/GenBank/DDBJ databases">
        <title>The genomes of Aspergillus section Nigri reveals drivers in fungal speciation.</title>
        <authorList>
            <consortium name="DOE Joint Genome Institute"/>
            <person name="Vesth T.C."/>
            <person name="Nybo J."/>
            <person name="Theobald S."/>
            <person name="Brandl J."/>
            <person name="Frisvad J.C."/>
            <person name="Nielsen K.F."/>
            <person name="Lyhne E.K."/>
            <person name="Kogle M.E."/>
            <person name="Kuo A."/>
            <person name="Riley R."/>
            <person name="Clum A."/>
            <person name="Nolan M."/>
            <person name="Lipzen A."/>
            <person name="Salamov A."/>
            <person name="Henrissat B."/>
            <person name="Wiebenga A."/>
            <person name="De vries R.P."/>
            <person name="Grigoriev I.V."/>
            <person name="Mortensen U.H."/>
            <person name="Andersen M.R."/>
            <person name="Baker S.E."/>
        </authorList>
    </citation>
    <scope>NUCLEOTIDE SEQUENCE [LARGE SCALE GENOMIC DNA]</scope>
    <source>
        <strain evidence="1 2">CBS 115571</strain>
    </source>
</reference>
<keyword evidence="2" id="KW-1185">Reference proteome</keyword>
<evidence type="ECO:0000313" key="2">
    <source>
        <dbReference type="Proteomes" id="UP000249829"/>
    </source>
</evidence>
<name>A0A2V5GS92_ASPV1</name>
<dbReference type="EMBL" id="KZ825236">
    <property type="protein sequence ID" value="PYI13651.1"/>
    <property type="molecule type" value="Genomic_DNA"/>
</dbReference>